<dbReference type="GO" id="GO:0016579">
    <property type="term" value="P:protein deubiquitination"/>
    <property type="evidence" value="ECO:0007669"/>
    <property type="project" value="InterPro"/>
</dbReference>
<feature type="region of interest" description="Disordered" evidence="6">
    <location>
        <begin position="242"/>
        <end position="298"/>
    </location>
</feature>
<dbReference type="InterPro" id="IPR001394">
    <property type="entry name" value="Peptidase_C19_UCH"/>
</dbReference>
<dbReference type="Pfam" id="PF00443">
    <property type="entry name" value="UCH"/>
    <property type="match status" value="1"/>
</dbReference>
<feature type="compositionally biased region" description="Acidic residues" evidence="6">
    <location>
        <begin position="267"/>
        <end position="283"/>
    </location>
</feature>
<dbReference type="PROSITE" id="PS50089">
    <property type="entry name" value="ZF_RING_2"/>
    <property type="match status" value="1"/>
</dbReference>
<evidence type="ECO:0000259" key="7">
    <source>
        <dbReference type="PROSITE" id="PS50089"/>
    </source>
</evidence>
<sequence>MEEAAMSGTDDDLPPLGQPSLQNQTHHRRHLRYATPEASTPPPPHFILEAAMSSQHSRSVPPPNAHRNSRPTSASPPPPPVLASSGPNHHPASRPPVLEVDGQDHDRMETDEESDESDSGAEADTPDAASSEGATAGVSEATEIIVPPALRHDEDMDTSPDNPAANENPPTPPHTDVAATPPTNEATGELTALRVVHVQMPTSEIDAAQLLNAAIAGGATHNPEERARLLAAERELAALGSMRRAERVRTERNRHEGRQGREAEDHEDRDDENSEDSEEEEDAPFWASLKEDTSGPDENELKMIEDTIDEVSALNHEHWERKAFEPLDDPEYVPSEGHRISWTVVGVHGTPDKPNKAKFMRSPSVLIDGFYWNIKYYPHGNDGTEQLSIYIECSPTPYETTEAEEKKADTGEDNAAAPTEALSADQGATPAVDPEASASDNPRAPPAEEAAPSVSVNAAPSAPADDMEATPTPVKKHETEEEEPWGVPAQISCVIYNPNEPRVNFNQKGCHRFYNDNPDWGWTRFHGPWDEIHKRQRYQRQALLRNDTLAMTAYIRTFKDDTKALWWHPPKDKAEWDCVAMTGVRSFDCHHQSTALIAAVSSWLHLTPIVDLIRNMHFPDPIWEANVRMRPAYEDLQELLDADTGGSFTEERELYLLPLLKTLNFYGADVDGKMDVVMIWETLRRILNFEASSLDTVAECKSSGNNMFNEVLVLKQPDPFGNDTNLSYQPQPRQVQGQDSEPHSVQETIDLASHHQDKAFRMWRSFAGEEQNFVQNPAVLQIELHRQCFLKESRKWKKLTHKIELNETVIFNSNEYTLYGMIVHSGDLESKDYYSVIRPEGPGTRWLKYAGDNSPRKVEILTTKKAIYAHEGVGIDADGTAAVAYIALYVRTDRLSSVLCTPFKRKPLSKVVAEKSSGTTTAEDGGLSNSKDNEEEMREDVPVYIYGSELFNEHTGRGLCDPWVEQNRGNWVKEFKFGPKTTLSEIKKSLSDRLPGNVNLWPMFTMVSGANAYPGLPNFGDSDSLEDIAGDTGGCRFWMFSGGPDSTGATASIAPQPASEELHARVAAETAQRAALLAAIRAEAAVDRIIATGDDTVMAEAANTLQQEGLAATITHDRQSLQQSSGMLPTESSSTTPIRTSYFLVKLFDTESQSLRGMGSNVVKSEAKIAEEVKKLLKVDSHESWDLWHEQGLHIRPKDQIKPNATFEGIFDGANGNIIIAQRHPTSAQVAALEAEGKCSNPMEYFHYLHGHDNPTYFQEHVTNFYFGRYYSSCSVKMGRAHGQGTLVTLAGDAYTGNFVAGEKSGQGTMAYANGDTYTGEWKANEPNGQGRMVYAKTGNVYTGGFKKRKRHGKGHMVFEVADEEMHLCKICYEVEMDALFYDCGHVVACDECARQVDVCPVCRRNVRAVVKIWKT</sequence>
<feature type="compositionally biased region" description="Basic and acidic residues" evidence="6">
    <location>
        <begin position="243"/>
        <end position="266"/>
    </location>
</feature>
<dbReference type="SUPFAM" id="SSF49599">
    <property type="entry name" value="TRAF domain-like"/>
    <property type="match status" value="1"/>
</dbReference>
<evidence type="ECO:0000256" key="1">
    <source>
        <dbReference type="ARBA" id="ARBA00004496"/>
    </source>
</evidence>
<dbReference type="Gene3D" id="2.20.110.10">
    <property type="entry name" value="Histone H3 K4-specific methyltransferase SET7/9 N-terminal domain"/>
    <property type="match status" value="2"/>
</dbReference>
<dbReference type="SUPFAM" id="SSF57850">
    <property type="entry name" value="RING/U-box"/>
    <property type="match status" value="1"/>
</dbReference>
<comment type="subcellular location">
    <subcellularLocation>
        <location evidence="1">Cytoplasm</location>
    </subcellularLocation>
</comment>
<keyword evidence="10" id="KW-1185">Reference proteome</keyword>
<dbReference type="InterPro" id="IPR038765">
    <property type="entry name" value="Papain-like_cys_pep_sf"/>
</dbReference>
<evidence type="ECO:0000256" key="2">
    <source>
        <dbReference type="ARBA" id="ARBA00022490"/>
    </source>
</evidence>
<proteinExistence type="predicted"/>
<evidence type="ECO:0000313" key="9">
    <source>
        <dbReference type="EMBL" id="KAK0508351.1"/>
    </source>
</evidence>
<feature type="compositionally biased region" description="Low complexity" evidence="6">
    <location>
        <begin position="447"/>
        <end position="464"/>
    </location>
</feature>
<feature type="compositionally biased region" description="Basic and acidic residues" evidence="6">
    <location>
        <begin position="289"/>
        <end position="298"/>
    </location>
</feature>
<feature type="region of interest" description="Disordered" evidence="6">
    <location>
        <begin position="1"/>
        <end position="189"/>
    </location>
</feature>
<dbReference type="Pfam" id="PF13920">
    <property type="entry name" value="zf-C3HC4_3"/>
    <property type="match status" value="1"/>
</dbReference>
<keyword evidence="4" id="KW-0833">Ubl conjugation pathway</keyword>
<dbReference type="GO" id="GO:0008270">
    <property type="term" value="F:zinc ion binding"/>
    <property type="evidence" value="ECO:0007669"/>
    <property type="project" value="UniProtKB-KW"/>
</dbReference>
<dbReference type="PANTHER" id="PTHR43215:SF14">
    <property type="entry name" value="RADIAL SPOKE HEAD 1 HOMOLOG"/>
    <property type="match status" value="1"/>
</dbReference>
<keyword evidence="5" id="KW-0863">Zinc-finger</keyword>
<dbReference type="InterPro" id="IPR013083">
    <property type="entry name" value="Znf_RING/FYVE/PHD"/>
</dbReference>
<feature type="compositionally biased region" description="Polar residues" evidence="6">
    <location>
        <begin position="916"/>
        <end position="930"/>
    </location>
</feature>
<dbReference type="SUPFAM" id="SSF82185">
    <property type="entry name" value="Histone H3 K4-specific methyltransferase SET7/9 N-terminal domain"/>
    <property type="match status" value="1"/>
</dbReference>
<feature type="domain" description="MATH" evidence="8">
    <location>
        <begin position="337"/>
        <end position="555"/>
    </location>
</feature>
<dbReference type="InterPro" id="IPR024729">
    <property type="entry name" value="USP7_ICP0-binding_dom"/>
</dbReference>
<evidence type="ECO:0000256" key="4">
    <source>
        <dbReference type="ARBA" id="ARBA00022786"/>
    </source>
</evidence>
<evidence type="ECO:0000256" key="5">
    <source>
        <dbReference type="PROSITE-ProRule" id="PRU00175"/>
    </source>
</evidence>
<evidence type="ECO:0000256" key="3">
    <source>
        <dbReference type="ARBA" id="ARBA00022737"/>
    </source>
</evidence>
<dbReference type="SMART" id="SM00184">
    <property type="entry name" value="RING"/>
    <property type="match status" value="1"/>
</dbReference>
<dbReference type="SMART" id="SM00698">
    <property type="entry name" value="MORN"/>
    <property type="match status" value="3"/>
</dbReference>
<keyword evidence="5" id="KW-0479">Metal-binding</keyword>
<dbReference type="InterPro" id="IPR001841">
    <property type="entry name" value="Znf_RING"/>
</dbReference>
<feature type="region of interest" description="Disordered" evidence="6">
    <location>
        <begin position="400"/>
        <end position="485"/>
    </location>
</feature>
<dbReference type="PROSITE" id="PS50144">
    <property type="entry name" value="MATH"/>
    <property type="match status" value="1"/>
</dbReference>
<dbReference type="PANTHER" id="PTHR43215">
    <property type="entry name" value="RADIAL SPOKE HEAD 1 HOMOLOG"/>
    <property type="match status" value="1"/>
</dbReference>
<evidence type="ECO:0008006" key="11">
    <source>
        <dbReference type="Google" id="ProtNLM"/>
    </source>
</evidence>
<comment type="caution">
    <text evidence="9">The sequence shown here is derived from an EMBL/GenBank/DDBJ whole genome shotgun (WGS) entry which is preliminary data.</text>
</comment>
<dbReference type="GO" id="GO:0005737">
    <property type="term" value="C:cytoplasm"/>
    <property type="evidence" value="ECO:0007669"/>
    <property type="project" value="UniProtKB-SubCell"/>
</dbReference>
<keyword evidence="3" id="KW-0677">Repeat</keyword>
<keyword evidence="5" id="KW-0862">Zinc</keyword>
<gene>
    <name evidence="9" type="ORF">JMJ35_009435</name>
</gene>
<dbReference type="Gene3D" id="3.10.20.90">
    <property type="entry name" value="Phosphatidylinositol 3-kinase Catalytic Subunit, Chain A, domain 1"/>
    <property type="match status" value="1"/>
</dbReference>
<dbReference type="Gene3D" id="3.90.70.10">
    <property type="entry name" value="Cysteine proteinases"/>
    <property type="match status" value="1"/>
</dbReference>
<dbReference type="EMBL" id="JAFEKC020000021">
    <property type="protein sequence ID" value="KAK0508351.1"/>
    <property type="molecule type" value="Genomic_DNA"/>
</dbReference>
<dbReference type="Pfam" id="PF02493">
    <property type="entry name" value="MORN"/>
    <property type="match status" value="3"/>
</dbReference>
<feature type="domain" description="RING-type" evidence="7">
    <location>
        <begin position="1369"/>
        <end position="1404"/>
    </location>
</feature>
<dbReference type="InterPro" id="IPR003409">
    <property type="entry name" value="MORN"/>
</dbReference>
<evidence type="ECO:0000313" key="10">
    <source>
        <dbReference type="Proteomes" id="UP001166286"/>
    </source>
</evidence>
<evidence type="ECO:0000259" key="8">
    <source>
        <dbReference type="PROSITE" id="PS50144"/>
    </source>
</evidence>
<protein>
    <recommendedName>
        <fullName evidence="11">RING-type domain-containing protein</fullName>
    </recommendedName>
</protein>
<reference evidence="9" key="1">
    <citation type="submission" date="2023-03" db="EMBL/GenBank/DDBJ databases">
        <title>Complete genome of Cladonia borealis.</title>
        <authorList>
            <person name="Park H."/>
        </authorList>
    </citation>
    <scope>NUCLEOTIDE SEQUENCE</scope>
    <source>
        <strain evidence="9">ANT050790</strain>
    </source>
</reference>
<feature type="region of interest" description="Disordered" evidence="6">
    <location>
        <begin position="912"/>
        <end position="935"/>
    </location>
</feature>
<dbReference type="Gene3D" id="3.30.40.10">
    <property type="entry name" value="Zinc/RING finger domain, C3HC4 (zinc finger)"/>
    <property type="match status" value="1"/>
</dbReference>
<evidence type="ECO:0000256" key="6">
    <source>
        <dbReference type="SAM" id="MobiDB-lite"/>
    </source>
</evidence>
<organism evidence="9 10">
    <name type="scientific">Cladonia borealis</name>
    <dbReference type="NCBI Taxonomy" id="184061"/>
    <lineage>
        <taxon>Eukaryota</taxon>
        <taxon>Fungi</taxon>
        <taxon>Dikarya</taxon>
        <taxon>Ascomycota</taxon>
        <taxon>Pezizomycotina</taxon>
        <taxon>Lecanoromycetes</taxon>
        <taxon>OSLEUM clade</taxon>
        <taxon>Lecanoromycetidae</taxon>
        <taxon>Lecanorales</taxon>
        <taxon>Lecanorineae</taxon>
        <taxon>Cladoniaceae</taxon>
        <taxon>Cladonia</taxon>
    </lineage>
</organism>
<dbReference type="InterPro" id="IPR008974">
    <property type="entry name" value="TRAF-like"/>
</dbReference>
<dbReference type="InterPro" id="IPR002083">
    <property type="entry name" value="MATH/TRAF_dom"/>
</dbReference>
<feature type="compositionally biased region" description="Acidic residues" evidence="6">
    <location>
        <begin position="109"/>
        <end position="125"/>
    </location>
</feature>
<dbReference type="GO" id="GO:0004843">
    <property type="term" value="F:cysteine-type deubiquitinase activity"/>
    <property type="evidence" value="ECO:0007669"/>
    <property type="project" value="InterPro"/>
</dbReference>
<feature type="compositionally biased region" description="Acidic residues" evidence="6">
    <location>
        <begin position="1"/>
        <end position="13"/>
    </location>
</feature>
<dbReference type="Pfam" id="PF12436">
    <property type="entry name" value="USP7_ICP0_bdg"/>
    <property type="match status" value="1"/>
</dbReference>
<accession>A0AA39QTY8</accession>
<keyword evidence="2" id="KW-0963">Cytoplasm</keyword>
<dbReference type="Proteomes" id="UP001166286">
    <property type="component" value="Unassembled WGS sequence"/>
</dbReference>
<dbReference type="Gene3D" id="2.60.210.10">
    <property type="entry name" value="Apoptosis, Tumor Necrosis Factor Receptor Associated Protein 2, Chain A"/>
    <property type="match status" value="1"/>
</dbReference>
<dbReference type="SUPFAM" id="SSF54001">
    <property type="entry name" value="Cysteine proteinases"/>
    <property type="match status" value="1"/>
</dbReference>
<name>A0AA39QTY8_9LECA</name>
<feature type="region of interest" description="Disordered" evidence="6">
    <location>
        <begin position="722"/>
        <end position="743"/>
    </location>
</feature>